<feature type="region of interest" description="Disordered" evidence="1">
    <location>
        <begin position="1"/>
        <end position="23"/>
    </location>
</feature>
<evidence type="ECO:0000313" key="3">
    <source>
        <dbReference type="Proteomes" id="UP001202922"/>
    </source>
</evidence>
<keyword evidence="3" id="KW-1185">Reference proteome</keyword>
<organism evidence="2 3">
    <name type="scientific">Sinomonas terrae</name>
    <dbReference type="NCBI Taxonomy" id="2908838"/>
    <lineage>
        <taxon>Bacteria</taxon>
        <taxon>Bacillati</taxon>
        <taxon>Actinomycetota</taxon>
        <taxon>Actinomycetes</taxon>
        <taxon>Micrococcales</taxon>
        <taxon>Micrococcaceae</taxon>
        <taxon>Sinomonas</taxon>
    </lineage>
</organism>
<reference evidence="2 3" key="1">
    <citation type="submission" date="2022-03" db="EMBL/GenBank/DDBJ databases">
        <title>Sinomonas sp. isolated from a soil.</title>
        <authorList>
            <person name="Han J."/>
            <person name="Kim D.-U."/>
        </authorList>
    </citation>
    <scope>NUCLEOTIDE SEQUENCE [LARGE SCALE GENOMIC DNA]</scope>
    <source>
        <strain evidence="2 3">5-5</strain>
    </source>
</reference>
<accession>A0ABS9TYU0</accession>
<proteinExistence type="predicted"/>
<comment type="caution">
    <text evidence="2">The sequence shown here is derived from an EMBL/GenBank/DDBJ whole genome shotgun (WGS) entry which is preliminary data.</text>
</comment>
<name>A0ABS9TYU0_9MICC</name>
<dbReference type="EMBL" id="JAKZBV010000001">
    <property type="protein sequence ID" value="MCH6469612.1"/>
    <property type="molecule type" value="Genomic_DNA"/>
</dbReference>
<gene>
    <name evidence="2" type="ORF">L0M17_06365</name>
</gene>
<sequence>MTRWSRQDSQSHAAPREAFAGVIPAPVAAISPAAVRTGGAHWHRPGPGPVSSVR</sequence>
<evidence type="ECO:0000256" key="1">
    <source>
        <dbReference type="SAM" id="MobiDB-lite"/>
    </source>
</evidence>
<dbReference type="RefSeq" id="WP_241052999.1">
    <property type="nucleotide sequence ID" value="NZ_JAKZBV010000001.1"/>
</dbReference>
<dbReference type="Proteomes" id="UP001202922">
    <property type="component" value="Unassembled WGS sequence"/>
</dbReference>
<evidence type="ECO:0000313" key="2">
    <source>
        <dbReference type="EMBL" id="MCH6469612.1"/>
    </source>
</evidence>
<protein>
    <submittedName>
        <fullName evidence="2">Uncharacterized protein</fullName>
    </submittedName>
</protein>